<dbReference type="AlphaFoldDB" id="A0A1G9WGX0"/>
<name>A0A1G9WGX0_9PROT</name>
<dbReference type="RefSeq" id="WP_091771820.1">
    <property type="nucleotide sequence ID" value="NZ_FNHG01000025.1"/>
</dbReference>
<dbReference type="Gene3D" id="3.40.50.300">
    <property type="entry name" value="P-loop containing nucleotide triphosphate hydrolases"/>
    <property type="match status" value="1"/>
</dbReference>
<keyword evidence="2" id="KW-1185">Reference proteome</keyword>
<accession>A0A1G9WGX0</accession>
<evidence type="ECO:0008006" key="3">
    <source>
        <dbReference type="Google" id="ProtNLM"/>
    </source>
</evidence>
<dbReference type="OrthoDB" id="3397773at2"/>
<reference evidence="1 2" key="1">
    <citation type="submission" date="2016-10" db="EMBL/GenBank/DDBJ databases">
        <authorList>
            <person name="de Groot N.N."/>
        </authorList>
    </citation>
    <scope>NUCLEOTIDE SEQUENCE [LARGE SCALE GENOMIC DNA]</scope>
    <source>
        <strain evidence="1 2">DSM 16077</strain>
    </source>
</reference>
<evidence type="ECO:0000313" key="2">
    <source>
        <dbReference type="Proteomes" id="UP000199759"/>
    </source>
</evidence>
<dbReference type="SUPFAM" id="SSF52540">
    <property type="entry name" value="P-loop containing nucleoside triphosphate hydrolases"/>
    <property type="match status" value="1"/>
</dbReference>
<sequence>MSKPPQIAADPLWFPDAHDANSHTVRLSRVSRKALAEEAFLDDRWDRAGAAQMAHPVSDFASLVAPKRAPRFIWHTAFCGSTLLARCLDKPGSNLSLKEPDVLMSLANMKRTQGPQALQRELGPVLALLARPFVRREQVTIKPSNTVNNLMGDVVALLPDARHLLLYSDLRAFLLSITKKGEPGRAFARQLFTIFAMDGHPIAQTPPRELLKLTDLQIAALVWHMQVASLLAASRNGGAGQIASLDGDRFLHAPEPALNAVDAFLGLGLGADQIRLIVSGPIFGRDSKDPAKAYSAEHRAREAEQTAAAIGPALDATIEWSYGLFPASPRAGGMPHPLLAN</sequence>
<dbReference type="Proteomes" id="UP000199759">
    <property type="component" value="Unassembled WGS sequence"/>
</dbReference>
<dbReference type="EMBL" id="FNHG01000025">
    <property type="protein sequence ID" value="SDM83788.1"/>
    <property type="molecule type" value="Genomic_DNA"/>
</dbReference>
<proteinExistence type="predicted"/>
<gene>
    <name evidence="1" type="ORF">SAMN04488568_1257</name>
</gene>
<dbReference type="STRING" id="144026.SAMN04488568_1257"/>
<evidence type="ECO:0000313" key="1">
    <source>
        <dbReference type="EMBL" id="SDM83788.1"/>
    </source>
</evidence>
<protein>
    <recommendedName>
        <fullName evidence="3">Sulfotransferase family protein</fullName>
    </recommendedName>
</protein>
<organism evidence="1 2">
    <name type="scientific">Maricaulis salignorans</name>
    <dbReference type="NCBI Taxonomy" id="144026"/>
    <lineage>
        <taxon>Bacteria</taxon>
        <taxon>Pseudomonadati</taxon>
        <taxon>Pseudomonadota</taxon>
        <taxon>Alphaproteobacteria</taxon>
        <taxon>Maricaulales</taxon>
        <taxon>Maricaulaceae</taxon>
        <taxon>Maricaulis</taxon>
    </lineage>
</organism>
<dbReference type="InterPro" id="IPR027417">
    <property type="entry name" value="P-loop_NTPase"/>
</dbReference>